<name>A0AAJ5VUD4_9HYPH</name>
<dbReference type="Gene3D" id="2.60.40.2020">
    <property type="match status" value="1"/>
</dbReference>
<protein>
    <recommendedName>
        <fullName evidence="5">Proteinase inhibitor I42 chagasin domain-containing protein</fullName>
    </recommendedName>
</protein>
<proteinExistence type="predicted"/>
<evidence type="ECO:0008006" key="5">
    <source>
        <dbReference type="Google" id="ProtNLM"/>
    </source>
</evidence>
<reference evidence="3" key="1">
    <citation type="submission" date="2023-03" db="EMBL/GenBank/DDBJ databases">
        <title>Andean soil-derived lignocellulolytic bacterial consortium as a source of novel taxa and putative plastic-active enzymes.</title>
        <authorList>
            <person name="Diaz-Garcia L."/>
            <person name="Chuvochina M."/>
            <person name="Feuerriegel G."/>
            <person name="Bunk B."/>
            <person name="Sproer C."/>
            <person name="Streit W.R."/>
            <person name="Rodriguez L.M."/>
            <person name="Overmann J."/>
            <person name="Jimenez D.J."/>
        </authorList>
    </citation>
    <scope>NUCLEOTIDE SEQUENCE</scope>
    <source>
        <strain evidence="3">MAG 4196</strain>
    </source>
</reference>
<accession>A0AAJ5VUD4</accession>
<dbReference type="GO" id="GO:0004869">
    <property type="term" value="F:cysteine-type endopeptidase inhibitor activity"/>
    <property type="evidence" value="ECO:0007669"/>
    <property type="project" value="UniProtKB-KW"/>
</dbReference>
<gene>
    <name evidence="3" type="ORF">P0Y65_01545</name>
</gene>
<dbReference type="SUPFAM" id="SSF141066">
    <property type="entry name" value="ICP-like"/>
    <property type="match status" value="1"/>
</dbReference>
<sequence length="93" mass="9738">MLTLSPLRLSADGTGEIAANGQGVGGYMWTAEVISGAGSVEPAGTEASTSIGGGGTARFRVQWRDTFGGKIVLHCRRPWDDDDTITTEIQIVV</sequence>
<evidence type="ECO:0000256" key="2">
    <source>
        <dbReference type="ARBA" id="ARBA00022704"/>
    </source>
</evidence>
<keyword evidence="2" id="KW-0789">Thiol protease inhibitor</keyword>
<dbReference type="Proteomes" id="UP001217476">
    <property type="component" value="Chromosome"/>
</dbReference>
<dbReference type="EMBL" id="CP119312">
    <property type="protein sequence ID" value="WEK04964.1"/>
    <property type="molecule type" value="Genomic_DNA"/>
</dbReference>
<evidence type="ECO:0000313" key="3">
    <source>
        <dbReference type="EMBL" id="WEK04964.1"/>
    </source>
</evidence>
<organism evidence="3 4">
    <name type="scientific">Candidatus Devosia phytovorans</name>
    <dbReference type="NCBI Taxonomy" id="3121372"/>
    <lineage>
        <taxon>Bacteria</taxon>
        <taxon>Pseudomonadati</taxon>
        <taxon>Pseudomonadota</taxon>
        <taxon>Alphaproteobacteria</taxon>
        <taxon>Hyphomicrobiales</taxon>
        <taxon>Devosiaceae</taxon>
        <taxon>Devosia</taxon>
    </lineage>
</organism>
<keyword evidence="1" id="KW-0646">Protease inhibitor</keyword>
<evidence type="ECO:0000313" key="4">
    <source>
        <dbReference type="Proteomes" id="UP001217476"/>
    </source>
</evidence>
<dbReference type="AlphaFoldDB" id="A0AAJ5VUD4"/>
<dbReference type="InterPro" id="IPR036331">
    <property type="entry name" value="Chagasin-like_sf"/>
</dbReference>
<evidence type="ECO:0000256" key="1">
    <source>
        <dbReference type="ARBA" id="ARBA00022690"/>
    </source>
</evidence>